<evidence type="ECO:0000313" key="7">
    <source>
        <dbReference type="Proteomes" id="UP000324091"/>
    </source>
</evidence>
<name>A0A5C6P6Z2_9TELE</name>
<organism evidence="6 7">
    <name type="scientific">Takifugu flavidus</name>
    <name type="common">sansaifugu</name>
    <dbReference type="NCBI Taxonomy" id="433684"/>
    <lineage>
        <taxon>Eukaryota</taxon>
        <taxon>Metazoa</taxon>
        <taxon>Chordata</taxon>
        <taxon>Craniata</taxon>
        <taxon>Vertebrata</taxon>
        <taxon>Euteleostomi</taxon>
        <taxon>Actinopterygii</taxon>
        <taxon>Neopterygii</taxon>
        <taxon>Teleostei</taxon>
        <taxon>Neoteleostei</taxon>
        <taxon>Acanthomorphata</taxon>
        <taxon>Eupercaria</taxon>
        <taxon>Tetraodontiformes</taxon>
        <taxon>Tetradontoidea</taxon>
        <taxon>Tetraodontidae</taxon>
        <taxon>Takifugu</taxon>
    </lineage>
</organism>
<dbReference type="SMART" id="SM00210">
    <property type="entry name" value="TSPN"/>
    <property type="match status" value="1"/>
</dbReference>
<dbReference type="Proteomes" id="UP000324091">
    <property type="component" value="Chromosome 15"/>
</dbReference>
<dbReference type="Gene3D" id="2.60.120.200">
    <property type="match status" value="1"/>
</dbReference>
<keyword evidence="2" id="KW-0677">Repeat</keyword>
<dbReference type="AlphaFoldDB" id="A0A5C6P6Z2"/>
<feature type="compositionally biased region" description="Polar residues" evidence="3">
    <location>
        <begin position="374"/>
        <end position="385"/>
    </location>
</feature>
<protein>
    <submittedName>
        <fullName evidence="6">Collagen alpha-1(XV) chain</fullName>
    </submittedName>
</protein>
<sequence length="425" mass="45764">MATFYLPLALVLLLSCPAPAQWLSFICANPETSPSPPSHTSASVASSDAKETTEWLSKEDVVMEKSVEGSSHSPGGSGTVQAGTLAPAKAAGGGSRGSSQFKPLKQWKCDRASGGHLDLMQLIGVPLPPSVSFVPGFEGFPAYSFGPDANIGRLTATFLPGSFYRDFSIIVTVRPATQRGGVLFAITDAHQKVVELGLVLTPVRGGLQSILLYYTDGQQASDSHKAAAFTVPDMTEQWTRFTLVVEHEEVRLYMDCGEADRTTFHRTPDRLTFSRNSGIFVSNAGVTGLDKFVGSIQQLVIKDGPRAAEEQCEDDDPYASGYTSGDDSMDDGEMEEEVMKRSKERNHSSLLDHGVPVRAPPTEAPQIELDESSGHQPSSETSQESKGQEGSELSVPEPPSFLNIPPEFETLKCCLIHFCMAVDDV</sequence>
<reference evidence="6 7" key="1">
    <citation type="submission" date="2019-04" db="EMBL/GenBank/DDBJ databases">
        <title>Chromosome genome assembly for Takifugu flavidus.</title>
        <authorList>
            <person name="Xiao S."/>
        </authorList>
    </citation>
    <scope>NUCLEOTIDE SEQUENCE [LARGE SCALE GENOMIC DNA]</scope>
    <source>
        <strain evidence="6">HTHZ2018</strain>
        <tissue evidence="6">Muscle</tissue>
    </source>
</reference>
<dbReference type="GO" id="GO:0005581">
    <property type="term" value="C:collagen trimer"/>
    <property type="evidence" value="ECO:0007669"/>
    <property type="project" value="UniProtKB-KW"/>
</dbReference>
<dbReference type="EMBL" id="RHFK02000007">
    <property type="protein sequence ID" value="TWW73960.1"/>
    <property type="molecule type" value="Genomic_DNA"/>
</dbReference>
<proteinExistence type="predicted"/>
<evidence type="ECO:0000313" key="6">
    <source>
        <dbReference type="EMBL" id="TWW73960.1"/>
    </source>
</evidence>
<keyword evidence="7" id="KW-1185">Reference proteome</keyword>
<keyword evidence="1 4" id="KW-0732">Signal</keyword>
<dbReference type="InterPro" id="IPR013320">
    <property type="entry name" value="ConA-like_dom_sf"/>
</dbReference>
<evidence type="ECO:0000256" key="3">
    <source>
        <dbReference type="SAM" id="MobiDB-lite"/>
    </source>
</evidence>
<gene>
    <name evidence="6" type="ORF">D4764_15G0013560</name>
</gene>
<evidence type="ECO:0000256" key="2">
    <source>
        <dbReference type="ARBA" id="ARBA00022737"/>
    </source>
</evidence>
<feature type="compositionally biased region" description="Acidic residues" evidence="3">
    <location>
        <begin position="327"/>
        <end position="336"/>
    </location>
</feature>
<feature type="compositionally biased region" description="Basic and acidic residues" evidence="3">
    <location>
        <begin position="337"/>
        <end position="347"/>
    </location>
</feature>
<feature type="region of interest" description="Disordered" evidence="3">
    <location>
        <begin position="63"/>
        <end position="102"/>
    </location>
</feature>
<feature type="compositionally biased region" description="Polar residues" evidence="3">
    <location>
        <begin position="68"/>
        <end position="82"/>
    </location>
</feature>
<evidence type="ECO:0000256" key="4">
    <source>
        <dbReference type="SAM" id="SignalP"/>
    </source>
</evidence>
<feature type="chain" id="PRO_5023012136" evidence="4">
    <location>
        <begin position="23"/>
        <end position="425"/>
    </location>
</feature>
<comment type="caution">
    <text evidence="6">The sequence shown here is derived from an EMBL/GenBank/DDBJ whole genome shotgun (WGS) entry which is preliminary data.</text>
</comment>
<feature type="region of interest" description="Disordered" evidence="3">
    <location>
        <begin position="305"/>
        <end position="401"/>
    </location>
</feature>
<evidence type="ECO:0000256" key="1">
    <source>
        <dbReference type="ARBA" id="ARBA00022729"/>
    </source>
</evidence>
<keyword evidence="6" id="KW-0176">Collagen</keyword>
<dbReference type="FunFam" id="2.60.120.200:FF:000039">
    <property type="entry name" value="Collagen XV alpha 1 chain"/>
    <property type="match status" value="1"/>
</dbReference>
<feature type="signal peptide" evidence="4">
    <location>
        <begin position="1"/>
        <end position="22"/>
    </location>
</feature>
<feature type="domain" description="Thrombospondin-like N-terminal" evidence="5">
    <location>
        <begin position="116"/>
        <end position="305"/>
    </location>
</feature>
<evidence type="ECO:0000259" key="5">
    <source>
        <dbReference type="SMART" id="SM00210"/>
    </source>
</evidence>
<dbReference type="SUPFAM" id="SSF49899">
    <property type="entry name" value="Concanavalin A-like lectins/glucanases"/>
    <property type="match status" value="1"/>
</dbReference>
<dbReference type="InterPro" id="IPR048287">
    <property type="entry name" value="TSPN-like_N"/>
</dbReference>
<accession>A0A5C6P6Z2</accession>